<evidence type="ECO:0000256" key="2">
    <source>
        <dbReference type="ARBA" id="ARBA00010742"/>
    </source>
</evidence>
<dbReference type="OrthoDB" id="506623at2"/>
<dbReference type="PANTHER" id="PTHR30024">
    <property type="entry name" value="ALIPHATIC SULFONATES-BINDING PROTEIN-RELATED"/>
    <property type="match status" value="1"/>
</dbReference>
<comment type="similarity">
    <text evidence="2">Belongs to the bacterial solute-binding protein SsuA/TauA family.</text>
</comment>
<proteinExistence type="inferred from homology"/>
<reference evidence="6 7" key="1">
    <citation type="submission" date="2018-09" db="EMBL/GenBank/DDBJ databases">
        <title>Acidovorax cavernicola nov. sp. isolated from Gruta de las Maravillas (Aracena, Spain).</title>
        <authorList>
            <person name="Jurado V."/>
            <person name="Gutierrez-Patricio S."/>
            <person name="Gonzalez-Pimentel J.L."/>
            <person name="Miller A.Z."/>
            <person name="Laiz L."/>
            <person name="Saiz-Jimenez C."/>
        </authorList>
    </citation>
    <scope>NUCLEOTIDE SEQUENCE [LARGE SCALE GENOMIC DNA]</scope>
    <source>
        <strain evidence="6 7">1011MAR4D40.2</strain>
    </source>
</reference>
<feature type="chain" id="PRO_5040839422" evidence="4">
    <location>
        <begin position="27"/>
        <end position="333"/>
    </location>
</feature>
<evidence type="ECO:0000313" key="7">
    <source>
        <dbReference type="Proteomes" id="UP000265619"/>
    </source>
</evidence>
<dbReference type="GO" id="GO:0042597">
    <property type="term" value="C:periplasmic space"/>
    <property type="evidence" value="ECO:0007669"/>
    <property type="project" value="UniProtKB-SubCell"/>
</dbReference>
<evidence type="ECO:0000256" key="1">
    <source>
        <dbReference type="ARBA" id="ARBA00004418"/>
    </source>
</evidence>
<dbReference type="AlphaFoldDB" id="A0A9X8D1K0"/>
<keyword evidence="7" id="KW-1185">Reference proteome</keyword>
<gene>
    <name evidence="6" type="ORF">D3H34_22745</name>
</gene>
<evidence type="ECO:0000259" key="5">
    <source>
        <dbReference type="Pfam" id="PF09084"/>
    </source>
</evidence>
<dbReference type="Pfam" id="PF09084">
    <property type="entry name" value="NMT1"/>
    <property type="match status" value="1"/>
</dbReference>
<keyword evidence="3 4" id="KW-0732">Signal</keyword>
<name>A0A9X8D1K0_9BURK</name>
<sequence length="333" mass="36058">MAIQRRTLIRAAAGAAAAATALPLLAQSRAKVKVGYLHTPAVDGHIWLGQQSGAFAKQGLDLELVQFTTGLELFQAMIGGSLDVLATGAVLSNFPARGQGKVFLLNNIEYATAQLWVRGDAGIATLADLKGKQIATTTGTTAHVFLDRALRSAQLDPARDVRIVNQRMAEAVTSFISGAVPAVALWSPFDTTVRQKAAGARKLIDASAFFPQAAIMGGWAARNDYYEKNKATLRKLVAAWVPVNDHIVNNPDAAAEALQKAQYKEVPLAEFKEQFKASKYYSSPDWRVKYADGTATRWLQQVTDFFVQNASIANAVKAEQYFDPSIFNEVVKA</sequence>
<organism evidence="6 7">
    <name type="scientific">Acidovorax cavernicola</name>
    <dbReference type="NCBI Taxonomy" id="1675792"/>
    <lineage>
        <taxon>Bacteria</taxon>
        <taxon>Pseudomonadati</taxon>
        <taxon>Pseudomonadota</taxon>
        <taxon>Betaproteobacteria</taxon>
        <taxon>Burkholderiales</taxon>
        <taxon>Comamonadaceae</taxon>
        <taxon>Acidovorax</taxon>
    </lineage>
</organism>
<dbReference type="PROSITE" id="PS51318">
    <property type="entry name" value="TAT"/>
    <property type="match status" value="1"/>
</dbReference>
<dbReference type="EMBL" id="QXMN01000034">
    <property type="protein sequence ID" value="RIX76239.1"/>
    <property type="molecule type" value="Genomic_DNA"/>
</dbReference>
<dbReference type="Proteomes" id="UP000265619">
    <property type="component" value="Unassembled WGS sequence"/>
</dbReference>
<comment type="caution">
    <text evidence="6">The sequence shown here is derived from an EMBL/GenBank/DDBJ whole genome shotgun (WGS) entry which is preliminary data.</text>
</comment>
<dbReference type="CDD" id="cd13561">
    <property type="entry name" value="PBP2_SsuA_like_4"/>
    <property type="match status" value="1"/>
</dbReference>
<evidence type="ECO:0000256" key="4">
    <source>
        <dbReference type="SAM" id="SignalP"/>
    </source>
</evidence>
<evidence type="ECO:0000313" key="6">
    <source>
        <dbReference type="EMBL" id="RIX76239.1"/>
    </source>
</evidence>
<feature type="domain" description="SsuA/THI5-like" evidence="5">
    <location>
        <begin position="47"/>
        <end position="254"/>
    </location>
</feature>
<dbReference type="RefSeq" id="WP_119556519.1">
    <property type="nucleotide sequence ID" value="NZ_QXMN01000034.1"/>
</dbReference>
<accession>A0A9X8D1K0</accession>
<feature type="signal peptide" evidence="4">
    <location>
        <begin position="1"/>
        <end position="26"/>
    </location>
</feature>
<dbReference type="SUPFAM" id="SSF53850">
    <property type="entry name" value="Periplasmic binding protein-like II"/>
    <property type="match status" value="1"/>
</dbReference>
<comment type="subcellular location">
    <subcellularLocation>
        <location evidence="1">Periplasm</location>
    </subcellularLocation>
</comment>
<dbReference type="Gene3D" id="3.40.190.10">
    <property type="entry name" value="Periplasmic binding protein-like II"/>
    <property type="match status" value="2"/>
</dbReference>
<dbReference type="PANTHER" id="PTHR30024:SF47">
    <property type="entry name" value="TAURINE-BINDING PERIPLASMIC PROTEIN"/>
    <property type="match status" value="1"/>
</dbReference>
<protein>
    <submittedName>
        <fullName evidence="6">ABC transporter substrate-binding protein</fullName>
    </submittedName>
</protein>
<dbReference type="InterPro" id="IPR015168">
    <property type="entry name" value="SsuA/THI5"/>
</dbReference>
<evidence type="ECO:0000256" key="3">
    <source>
        <dbReference type="ARBA" id="ARBA00022729"/>
    </source>
</evidence>
<dbReference type="InterPro" id="IPR006311">
    <property type="entry name" value="TAT_signal"/>
</dbReference>